<dbReference type="Proteomes" id="UP000198900">
    <property type="component" value="Unassembled WGS sequence"/>
</dbReference>
<gene>
    <name evidence="1" type="ORF">SAMN04487926_10457</name>
</gene>
<protein>
    <submittedName>
        <fullName evidence="1">Uncharacterized protein</fullName>
    </submittedName>
</protein>
<organism evidence="1 2">
    <name type="scientific">Paraburkholderia steynii</name>
    <dbReference type="NCBI Taxonomy" id="1245441"/>
    <lineage>
        <taxon>Bacteria</taxon>
        <taxon>Pseudomonadati</taxon>
        <taxon>Pseudomonadota</taxon>
        <taxon>Betaproteobacteria</taxon>
        <taxon>Burkholderiales</taxon>
        <taxon>Burkholderiaceae</taxon>
        <taxon>Paraburkholderia</taxon>
    </lineage>
</organism>
<comment type="caution">
    <text evidence="1">The sequence shown here is derived from an EMBL/GenBank/DDBJ whole genome shotgun (WGS) entry which is preliminary data.</text>
</comment>
<dbReference type="AlphaFoldDB" id="A0A7Z7B560"/>
<reference evidence="1" key="1">
    <citation type="submission" date="2016-10" db="EMBL/GenBank/DDBJ databases">
        <authorList>
            <person name="Varghese N."/>
            <person name="Submissions S."/>
        </authorList>
    </citation>
    <scope>NUCLEOTIDE SEQUENCE [LARGE SCALE GENOMIC DNA]</scope>
    <source>
        <strain evidence="1">YR281</strain>
    </source>
</reference>
<sequence>MTRPIRQPDLLVTFALTAFSSECTSKLVRSGYRPTCNVRADCWSSAHHEFFGEGMVATGERCLAEVSLLTPEAYPHSLWIGRLLDVGEDPVIVGQAEIVQIFNPLLETTENPPH</sequence>
<evidence type="ECO:0000313" key="2">
    <source>
        <dbReference type="Proteomes" id="UP000198900"/>
    </source>
</evidence>
<evidence type="ECO:0000313" key="1">
    <source>
        <dbReference type="EMBL" id="SDH34742.1"/>
    </source>
</evidence>
<accession>A0A7Z7B560</accession>
<proteinExistence type="predicted"/>
<dbReference type="EMBL" id="FNDI01000004">
    <property type="protein sequence ID" value="SDH34742.1"/>
    <property type="molecule type" value="Genomic_DNA"/>
</dbReference>
<keyword evidence="2" id="KW-1185">Reference proteome</keyword>
<name>A0A7Z7B560_9BURK</name>